<accession>A0ABQ9D0Y3</accession>
<dbReference type="EMBL" id="WHWB01034455">
    <property type="protein sequence ID" value="KAJ7409748.1"/>
    <property type="molecule type" value="Genomic_DNA"/>
</dbReference>
<gene>
    <name evidence="1" type="ORF">WISP_112563</name>
</gene>
<reference evidence="1" key="1">
    <citation type="submission" date="2019-10" db="EMBL/GenBank/DDBJ databases">
        <authorList>
            <person name="Soares A.E.R."/>
            <person name="Aleixo A."/>
            <person name="Schneider P."/>
            <person name="Miyaki C.Y."/>
            <person name="Schneider M.P."/>
            <person name="Mello C."/>
            <person name="Vasconcelos A.T.R."/>
        </authorList>
    </citation>
    <scope>NUCLEOTIDE SEQUENCE</scope>
    <source>
        <tissue evidence="1">Muscle</tissue>
    </source>
</reference>
<name>A0ABQ9D0Y3_9PASS</name>
<sequence length="74" mass="8158">MLQSGSAALDAVGTAVGGWLWAQAGEQVMQVQGTRHWPKESEFLCLEFDEAKVSQMLKKLSEIEESMTLLTQTT</sequence>
<evidence type="ECO:0000313" key="2">
    <source>
        <dbReference type="Proteomes" id="UP001145742"/>
    </source>
</evidence>
<dbReference type="Proteomes" id="UP001145742">
    <property type="component" value="Unassembled WGS sequence"/>
</dbReference>
<keyword evidence="2" id="KW-1185">Reference proteome</keyword>
<comment type="caution">
    <text evidence="1">The sequence shown here is derived from an EMBL/GenBank/DDBJ whole genome shotgun (WGS) entry which is preliminary data.</text>
</comment>
<evidence type="ECO:0000313" key="1">
    <source>
        <dbReference type="EMBL" id="KAJ7409748.1"/>
    </source>
</evidence>
<protein>
    <submittedName>
        <fullName evidence="1">Uncharacterized protein</fullName>
    </submittedName>
</protein>
<organism evidence="1 2">
    <name type="scientific">Willisornis vidua</name>
    <name type="common">Xingu scale-backed antbird</name>
    <dbReference type="NCBI Taxonomy" id="1566151"/>
    <lineage>
        <taxon>Eukaryota</taxon>
        <taxon>Metazoa</taxon>
        <taxon>Chordata</taxon>
        <taxon>Craniata</taxon>
        <taxon>Vertebrata</taxon>
        <taxon>Euteleostomi</taxon>
        <taxon>Archelosauria</taxon>
        <taxon>Archosauria</taxon>
        <taxon>Dinosauria</taxon>
        <taxon>Saurischia</taxon>
        <taxon>Theropoda</taxon>
        <taxon>Coelurosauria</taxon>
        <taxon>Aves</taxon>
        <taxon>Neognathae</taxon>
        <taxon>Neoaves</taxon>
        <taxon>Telluraves</taxon>
        <taxon>Australaves</taxon>
        <taxon>Passeriformes</taxon>
        <taxon>Thamnophilidae</taxon>
        <taxon>Willisornis</taxon>
    </lineage>
</organism>
<proteinExistence type="predicted"/>